<dbReference type="SUPFAM" id="SSF55811">
    <property type="entry name" value="Nudix"/>
    <property type="match status" value="1"/>
</dbReference>
<dbReference type="Gene3D" id="3.90.79.10">
    <property type="entry name" value="Nucleoside Triphosphate Pyrophosphohydrolase"/>
    <property type="match status" value="1"/>
</dbReference>
<dbReference type="PANTHER" id="PTHR43046">
    <property type="entry name" value="GDP-MANNOSE MANNOSYL HYDROLASE"/>
    <property type="match status" value="1"/>
</dbReference>
<evidence type="ECO:0000313" key="7">
    <source>
        <dbReference type="Proteomes" id="UP001589890"/>
    </source>
</evidence>
<dbReference type="GO" id="GO:0016787">
    <property type="term" value="F:hydrolase activity"/>
    <property type="evidence" value="ECO:0007669"/>
    <property type="project" value="UniProtKB-KW"/>
</dbReference>
<dbReference type="CDD" id="cd03674">
    <property type="entry name" value="NUDIX_Hydrolase"/>
    <property type="match status" value="1"/>
</dbReference>
<reference evidence="6 7" key="1">
    <citation type="submission" date="2024-09" db="EMBL/GenBank/DDBJ databases">
        <authorList>
            <person name="Sun Q."/>
            <person name="Mori K."/>
        </authorList>
    </citation>
    <scope>NUCLEOTIDE SEQUENCE [LARGE SCALE GENOMIC DNA]</scope>
    <source>
        <strain evidence="6 7">CGMCC 1.15906</strain>
    </source>
</reference>
<dbReference type="Pfam" id="PF00293">
    <property type="entry name" value="NUDIX"/>
    <property type="match status" value="1"/>
</dbReference>
<keyword evidence="7" id="KW-1185">Reference proteome</keyword>
<evidence type="ECO:0000313" key="6">
    <source>
        <dbReference type="EMBL" id="MFC0623861.1"/>
    </source>
</evidence>
<dbReference type="PRINTS" id="PR00502">
    <property type="entry name" value="NUDIXFAMILY"/>
</dbReference>
<evidence type="ECO:0000259" key="5">
    <source>
        <dbReference type="PROSITE" id="PS51462"/>
    </source>
</evidence>
<dbReference type="InterPro" id="IPR020476">
    <property type="entry name" value="Nudix_hydrolase"/>
</dbReference>
<dbReference type="InterPro" id="IPR000086">
    <property type="entry name" value="NUDIX_hydrolase_dom"/>
</dbReference>
<name>A0ABV6QGT9_9ACTN</name>
<keyword evidence="3 4" id="KW-0378">Hydrolase</keyword>
<proteinExistence type="inferred from homology"/>
<evidence type="ECO:0000256" key="1">
    <source>
        <dbReference type="ARBA" id="ARBA00001946"/>
    </source>
</evidence>
<dbReference type="PANTHER" id="PTHR43046:SF14">
    <property type="entry name" value="MUTT_NUDIX FAMILY PROTEIN"/>
    <property type="match status" value="1"/>
</dbReference>
<gene>
    <name evidence="6" type="ORF">ACFFGN_07300</name>
</gene>
<accession>A0ABV6QGT9</accession>
<comment type="cofactor">
    <cofactor evidence="1">
        <name>Mg(2+)</name>
        <dbReference type="ChEBI" id="CHEBI:18420"/>
    </cofactor>
</comment>
<evidence type="ECO:0000256" key="3">
    <source>
        <dbReference type="ARBA" id="ARBA00022801"/>
    </source>
</evidence>
<comment type="caution">
    <text evidence="6">The sequence shown here is derived from an EMBL/GenBank/DDBJ whole genome shotgun (WGS) entry which is preliminary data.</text>
</comment>
<evidence type="ECO:0000256" key="4">
    <source>
        <dbReference type="RuleBase" id="RU003476"/>
    </source>
</evidence>
<comment type="similarity">
    <text evidence="2 4">Belongs to the Nudix hydrolase family.</text>
</comment>
<dbReference type="InterPro" id="IPR020084">
    <property type="entry name" value="NUDIX_hydrolase_CS"/>
</dbReference>
<organism evidence="6 7">
    <name type="scientific">Kribbella deserti</name>
    <dbReference type="NCBI Taxonomy" id="1926257"/>
    <lineage>
        <taxon>Bacteria</taxon>
        <taxon>Bacillati</taxon>
        <taxon>Actinomycetota</taxon>
        <taxon>Actinomycetes</taxon>
        <taxon>Propionibacteriales</taxon>
        <taxon>Kribbellaceae</taxon>
        <taxon>Kribbella</taxon>
    </lineage>
</organism>
<feature type="domain" description="Nudix hydrolase" evidence="5">
    <location>
        <begin position="64"/>
        <end position="233"/>
    </location>
</feature>
<dbReference type="Proteomes" id="UP001589890">
    <property type="component" value="Unassembled WGS sequence"/>
</dbReference>
<dbReference type="PROSITE" id="PS00893">
    <property type="entry name" value="NUDIX_BOX"/>
    <property type="match status" value="1"/>
</dbReference>
<dbReference type="PROSITE" id="PS51462">
    <property type="entry name" value="NUDIX"/>
    <property type="match status" value="1"/>
</dbReference>
<dbReference type="EMBL" id="JBHLTC010000008">
    <property type="protein sequence ID" value="MFC0623861.1"/>
    <property type="molecule type" value="Genomic_DNA"/>
</dbReference>
<dbReference type="RefSeq" id="WP_380044568.1">
    <property type="nucleotide sequence ID" value="NZ_JBHLTC010000008.1"/>
</dbReference>
<evidence type="ECO:0000256" key="2">
    <source>
        <dbReference type="ARBA" id="ARBA00005582"/>
    </source>
</evidence>
<sequence length="239" mass="26251">MRAFKNVGGGWQGFAMDIAVDRIYRLVEGIRPFDELESAHRSEALQWLTKTADVFRRSKPATPSPHLVSYVVLLDPTDGSSLLVDHLNARRWLPPGGHVEPGEDPADTARREAQEELGITPRFARADAFTDPAAGRAGASRGPGVEGAVAGGVGRLRVVESAPVPAFITITETVGIDHGHTDVSLWYVLIGQRGMPLTPDPAEFREARWWTPAEIDATDATLFDPHYQRFIAKLNQPRR</sequence>
<protein>
    <submittedName>
        <fullName evidence="6">NUDIX hydrolase</fullName>
    </submittedName>
</protein>
<dbReference type="InterPro" id="IPR015797">
    <property type="entry name" value="NUDIX_hydrolase-like_dom_sf"/>
</dbReference>